<evidence type="ECO:0000256" key="1">
    <source>
        <dbReference type="SAM" id="Phobius"/>
    </source>
</evidence>
<keyword evidence="1" id="KW-0812">Transmembrane</keyword>
<feature type="transmembrane region" description="Helical" evidence="1">
    <location>
        <begin position="249"/>
        <end position="268"/>
    </location>
</feature>
<feature type="transmembrane region" description="Helical" evidence="1">
    <location>
        <begin position="213"/>
        <end position="237"/>
    </location>
</feature>
<evidence type="ECO:0000313" key="3">
    <source>
        <dbReference type="Proteomes" id="UP000182725"/>
    </source>
</evidence>
<accession>A0A1H5HA29</accession>
<keyword evidence="1" id="KW-1133">Transmembrane helix</keyword>
<name>A0A1H5HA29_9MICC</name>
<sequence>MAATGRMTPTLTYISNLGLVQMALGSFYSAEPNQPKKPLPDEFAFVEEILNLWSAYTRLPGLQAIYQDIDKFSLDLLLVPEDATERVKSSLAYLAILTDTEIPKEIPALRGSWMSLTWTLREALGGLLKLPSDRMGLLWESDLTHLAESLSVRVERCESFGNAAWSLLESNVAAERAEEAMRNAQIAAGVSSSARLTGSYDTFAADNEKSSSFFRWATILLVAAGVGTSVFLHLWLAEGMTPGLVNWPALLYPLVVSGGIFGVATYCARQAHLHRTLATWSKTISIQLQTFDGFISPMTDHAIRDELRTEFARRVFGPHPKLKGEPGVTAGSPAVDSILTRINRDSTA</sequence>
<dbReference type="EMBL" id="FNTV01000001">
    <property type="protein sequence ID" value="SEE24876.1"/>
    <property type="molecule type" value="Genomic_DNA"/>
</dbReference>
<proteinExistence type="predicted"/>
<organism evidence="2 3">
    <name type="scientific">Arthrobacter alpinus</name>
    <dbReference type="NCBI Taxonomy" id="656366"/>
    <lineage>
        <taxon>Bacteria</taxon>
        <taxon>Bacillati</taxon>
        <taxon>Actinomycetota</taxon>
        <taxon>Actinomycetes</taxon>
        <taxon>Micrococcales</taxon>
        <taxon>Micrococcaceae</taxon>
        <taxon>Arthrobacter</taxon>
    </lineage>
</organism>
<evidence type="ECO:0000313" key="2">
    <source>
        <dbReference type="EMBL" id="SEE24876.1"/>
    </source>
</evidence>
<dbReference type="AlphaFoldDB" id="A0A1H5HA29"/>
<protein>
    <submittedName>
        <fullName evidence="2">Uncharacterized protein</fullName>
    </submittedName>
</protein>
<reference evidence="2 3" key="1">
    <citation type="submission" date="2016-10" db="EMBL/GenBank/DDBJ databases">
        <authorList>
            <person name="de Groot N.N."/>
        </authorList>
    </citation>
    <scope>NUCLEOTIDE SEQUENCE [LARGE SCALE GENOMIC DNA]</scope>
    <source>
        <strain evidence="2 3">DSM 22274</strain>
    </source>
</reference>
<keyword evidence="1" id="KW-0472">Membrane</keyword>
<gene>
    <name evidence="2" type="ORF">SAMN04489740_0966</name>
</gene>
<dbReference type="RefSeq" id="WP_074710799.1">
    <property type="nucleotide sequence ID" value="NZ_FNTV01000001.1"/>
</dbReference>
<dbReference type="Proteomes" id="UP000182725">
    <property type="component" value="Unassembled WGS sequence"/>
</dbReference>